<gene>
    <name evidence="2" type="ORF">MNBD_GAMMA22-2684</name>
</gene>
<evidence type="ECO:0000313" key="2">
    <source>
        <dbReference type="EMBL" id="VAW91260.1"/>
    </source>
</evidence>
<reference evidence="2" key="1">
    <citation type="submission" date="2018-06" db="EMBL/GenBank/DDBJ databases">
        <authorList>
            <person name="Zhirakovskaya E."/>
        </authorList>
    </citation>
    <scope>NUCLEOTIDE SEQUENCE</scope>
</reference>
<dbReference type="PANTHER" id="PTHR35024:SF4">
    <property type="entry name" value="POLYMER-FORMING CYTOSKELETAL PROTEIN"/>
    <property type="match status" value="1"/>
</dbReference>
<dbReference type="EMBL" id="UOFS01000006">
    <property type="protein sequence ID" value="VAW91260.1"/>
    <property type="molecule type" value="Genomic_DNA"/>
</dbReference>
<feature type="region of interest" description="Disordered" evidence="1">
    <location>
        <begin position="15"/>
        <end position="49"/>
    </location>
</feature>
<organism evidence="2">
    <name type="scientific">hydrothermal vent metagenome</name>
    <dbReference type="NCBI Taxonomy" id="652676"/>
    <lineage>
        <taxon>unclassified sequences</taxon>
        <taxon>metagenomes</taxon>
        <taxon>ecological metagenomes</taxon>
    </lineage>
</organism>
<feature type="compositionally biased region" description="Basic and acidic residues" evidence="1">
    <location>
        <begin position="151"/>
        <end position="165"/>
    </location>
</feature>
<feature type="compositionally biased region" description="Polar residues" evidence="1">
    <location>
        <begin position="22"/>
        <end position="49"/>
    </location>
</feature>
<protein>
    <recommendedName>
        <fullName evidence="3">Integral membrane protein CcmA involved in cell shape determination</fullName>
    </recommendedName>
</protein>
<evidence type="ECO:0000256" key="1">
    <source>
        <dbReference type="SAM" id="MobiDB-lite"/>
    </source>
</evidence>
<proteinExistence type="predicted"/>
<evidence type="ECO:0008006" key="3">
    <source>
        <dbReference type="Google" id="ProtNLM"/>
    </source>
</evidence>
<dbReference type="PANTHER" id="PTHR35024">
    <property type="entry name" value="HYPOTHETICAL CYTOSOLIC PROTEIN"/>
    <property type="match status" value="1"/>
</dbReference>
<name>A0A3B0ZPX5_9ZZZZ</name>
<dbReference type="AlphaFoldDB" id="A0A3B0ZPX5"/>
<sequence length="171" mass="18527">MFDMDQIKKNVVKWSKPETEGNDMNESTSKAQASITPTRIQSTTPVSNNTSVPATIGSSIYFKGELSGEEDFIIQGKVDGEIKLHKNNLTIGVDGVINANITANIIIVEGQLNGDLFGSENVIIRKTGNVLGNIISPRVTLEDGAKFKGSIEMDPKDGIPKKNNDLNKTNH</sequence>
<dbReference type="Pfam" id="PF04519">
    <property type="entry name" value="Bactofilin"/>
    <property type="match status" value="1"/>
</dbReference>
<feature type="region of interest" description="Disordered" evidence="1">
    <location>
        <begin position="151"/>
        <end position="171"/>
    </location>
</feature>
<dbReference type="InterPro" id="IPR007607">
    <property type="entry name" value="BacA/B"/>
</dbReference>
<accession>A0A3B0ZPX5</accession>